<name>A0A087GIA2_ARAAL</name>
<evidence type="ECO:0000313" key="2">
    <source>
        <dbReference type="Proteomes" id="UP000029120"/>
    </source>
</evidence>
<dbReference type="GO" id="GO:0005811">
    <property type="term" value="C:lipid droplet"/>
    <property type="evidence" value="ECO:0007669"/>
    <property type="project" value="InterPro"/>
</dbReference>
<dbReference type="SUPFAM" id="SSF48239">
    <property type="entry name" value="Terpenoid cyclases/Protein prenyltransferases"/>
    <property type="match status" value="1"/>
</dbReference>
<sequence length="135" mass="15503">METLTYPAAIPFVGRQTWECDPDTGTREEHAAVEEARRSFLVNRPRVKGCSDLLWRMQFLKEAKFEQVIRPVKIDEGGGPNGGREPDNGFLTVVVSLIFRPGEKFGYRYSESMIGLEPIQCLRRCGCYLLYFQYT</sequence>
<dbReference type="AlphaFoldDB" id="A0A087GIA2"/>
<dbReference type="OrthoDB" id="21502at2759"/>
<accession>A0A087GIA2</accession>
<reference evidence="2" key="1">
    <citation type="journal article" date="2015" name="Nat. Plants">
        <title>Genome expansion of Arabis alpina linked with retrotransposition and reduced symmetric DNA methylation.</title>
        <authorList>
            <person name="Willing E.M."/>
            <person name="Rawat V."/>
            <person name="Mandakova T."/>
            <person name="Maumus F."/>
            <person name="James G.V."/>
            <person name="Nordstroem K.J."/>
            <person name="Becker C."/>
            <person name="Warthmann N."/>
            <person name="Chica C."/>
            <person name="Szarzynska B."/>
            <person name="Zytnicki M."/>
            <person name="Albani M.C."/>
            <person name="Kiefer C."/>
            <person name="Bergonzi S."/>
            <person name="Castaings L."/>
            <person name="Mateos J.L."/>
            <person name="Berns M.C."/>
            <person name="Bujdoso N."/>
            <person name="Piofczyk T."/>
            <person name="de Lorenzo L."/>
            <person name="Barrero-Sicilia C."/>
            <person name="Mateos I."/>
            <person name="Piednoel M."/>
            <person name="Hagmann J."/>
            <person name="Chen-Min-Tao R."/>
            <person name="Iglesias-Fernandez R."/>
            <person name="Schuster S.C."/>
            <person name="Alonso-Blanco C."/>
            <person name="Roudier F."/>
            <person name="Carbonero P."/>
            <person name="Paz-Ares J."/>
            <person name="Davis S.J."/>
            <person name="Pecinka A."/>
            <person name="Quesneville H."/>
            <person name="Colot V."/>
            <person name="Lysak M.A."/>
            <person name="Weigel D."/>
            <person name="Coupland G."/>
            <person name="Schneeberger K."/>
        </authorList>
    </citation>
    <scope>NUCLEOTIDE SEQUENCE [LARGE SCALE GENOMIC DNA]</scope>
    <source>
        <strain evidence="2">cv. Pajares</strain>
    </source>
</reference>
<dbReference type="PANTHER" id="PTHR11764">
    <property type="entry name" value="TERPENE CYCLASE/MUTASE FAMILY MEMBER"/>
    <property type="match status" value="1"/>
</dbReference>
<dbReference type="InterPro" id="IPR008930">
    <property type="entry name" value="Terpenoid_cyclase/PrenylTrfase"/>
</dbReference>
<gene>
    <name evidence="1" type="ordered locus">AALP_Aa7g155800</name>
</gene>
<dbReference type="InterPro" id="IPR018333">
    <property type="entry name" value="Squalene_cyclase"/>
</dbReference>
<protein>
    <submittedName>
        <fullName evidence="1">Uncharacterized protein</fullName>
    </submittedName>
</protein>
<proteinExistence type="predicted"/>
<dbReference type="eggNOG" id="KOG0497">
    <property type="taxonomic scope" value="Eukaryota"/>
</dbReference>
<dbReference type="PANTHER" id="PTHR11764:SF52">
    <property type="entry name" value="AMYRIN SYNTHASE LUP2-RELATED"/>
    <property type="match status" value="1"/>
</dbReference>
<evidence type="ECO:0000313" key="1">
    <source>
        <dbReference type="EMBL" id="KFK29604.1"/>
    </source>
</evidence>
<dbReference type="Proteomes" id="UP000029120">
    <property type="component" value="Chromosome 7"/>
</dbReference>
<dbReference type="GO" id="GO:0042300">
    <property type="term" value="F:beta-amyrin synthase activity"/>
    <property type="evidence" value="ECO:0007669"/>
    <property type="project" value="TreeGrafter"/>
</dbReference>
<dbReference type="Gramene" id="KFK29604">
    <property type="protein sequence ID" value="KFK29604"/>
    <property type="gene ID" value="AALP_AA7G155800"/>
</dbReference>
<keyword evidence="2" id="KW-1185">Reference proteome</keyword>
<dbReference type="EMBL" id="CM002875">
    <property type="protein sequence ID" value="KFK29604.1"/>
    <property type="molecule type" value="Genomic_DNA"/>
</dbReference>
<dbReference type="GO" id="GO:0016104">
    <property type="term" value="P:triterpenoid biosynthetic process"/>
    <property type="evidence" value="ECO:0007669"/>
    <property type="project" value="InterPro"/>
</dbReference>
<organism evidence="1 2">
    <name type="scientific">Arabis alpina</name>
    <name type="common">Alpine rock-cress</name>
    <dbReference type="NCBI Taxonomy" id="50452"/>
    <lineage>
        <taxon>Eukaryota</taxon>
        <taxon>Viridiplantae</taxon>
        <taxon>Streptophyta</taxon>
        <taxon>Embryophyta</taxon>
        <taxon>Tracheophyta</taxon>
        <taxon>Spermatophyta</taxon>
        <taxon>Magnoliopsida</taxon>
        <taxon>eudicotyledons</taxon>
        <taxon>Gunneridae</taxon>
        <taxon>Pentapetalae</taxon>
        <taxon>rosids</taxon>
        <taxon>malvids</taxon>
        <taxon>Brassicales</taxon>
        <taxon>Brassicaceae</taxon>
        <taxon>Arabideae</taxon>
        <taxon>Arabis</taxon>
    </lineage>
</organism>